<comment type="caution">
    <text evidence="1">The sequence shown here is derived from an EMBL/GenBank/DDBJ whole genome shotgun (WGS) entry which is preliminary data.</text>
</comment>
<evidence type="ECO:0008006" key="3">
    <source>
        <dbReference type="Google" id="ProtNLM"/>
    </source>
</evidence>
<keyword evidence="2" id="KW-1185">Reference proteome</keyword>
<evidence type="ECO:0000313" key="2">
    <source>
        <dbReference type="Proteomes" id="UP001576780"/>
    </source>
</evidence>
<name>A0ABV4WFM3_9CYAN</name>
<dbReference type="EMBL" id="JBHFNT010000048">
    <property type="protein sequence ID" value="MFB2833869.1"/>
    <property type="molecule type" value="Genomic_DNA"/>
</dbReference>
<evidence type="ECO:0000313" key="1">
    <source>
        <dbReference type="EMBL" id="MFB2833869.1"/>
    </source>
</evidence>
<dbReference type="RefSeq" id="WP_413276320.1">
    <property type="nucleotide sequence ID" value="NZ_JBHFNT010000048.1"/>
</dbReference>
<organism evidence="1 2">
    <name type="scientific">Floridaenema evergladense BLCC-F167</name>
    <dbReference type="NCBI Taxonomy" id="3153639"/>
    <lineage>
        <taxon>Bacteria</taxon>
        <taxon>Bacillati</taxon>
        <taxon>Cyanobacteriota</taxon>
        <taxon>Cyanophyceae</taxon>
        <taxon>Oscillatoriophycideae</taxon>
        <taxon>Aerosakkonematales</taxon>
        <taxon>Aerosakkonemataceae</taxon>
        <taxon>Floridanema</taxon>
        <taxon>Floridanema evergladense</taxon>
    </lineage>
</organism>
<proteinExistence type="predicted"/>
<sequence>MSVSREDFEVKITAVGENLYFSHFHLKIHEKMTEERNARLEEYPPFFEWSRMAHRVLDEISTKVFRAALDDHSNILGVKIPSFFELYELTSKGIEICNRYMIKLDLPPIELKLEGIDE</sequence>
<gene>
    <name evidence="1" type="ORF">ACE1CA_04990</name>
</gene>
<reference evidence="1 2" key="1">
    <citation type="submission" date="2024-09" db="EMBL/GenBank/DDBJ databases">
        <title>Floridaenema gen nov. (Aerosakkonemataceae, Aerosakkonematales ord. nov., Cyanobacteria) from benthic tropical and subtropical fresh waters, with the description of four new species.</title>
        <authorList>
            <person name="Moretto J.A."/>
            <person name="Berthold D.E."/>
            <person name="Lefler F.W."/>
            <person name="Huang I.-S."/>
            <person name="Laughinghouse H. IV."/>
        </authorList>
    </citation>
    <scope>NUCLEOTIDE SEQUENCE [LARGE SCALE GENOMIC DNA]</scope>
    <source>
        <strain evidence="1 2">BLCC-F167</strain>
    </source>
</reference>
<dbReference type="Proteomes" id="UP001576780">
    <property type="component" value="Unassembled WGS sequence"/>
</dbReference>
<protein>
    <recommendedName>
        <fullName evidence="3">HEPN domain-containing protein</fullName>
    </recommendedName>
</protein>
<accession>A0ABV4WFM3</accession>